<feature type="repeat" description="ANK" evidence="4">
    <location>
        <begin position="232"/>
        <end position="260"/>
    </location>
</feature>
<dbReference type="InterPro" id="IPR036770">
    <property type="entry name" value="Ankyrin_rpt-contain_sf"/>
</dbReference>
<dbReference type="InterPro" id="IPR002110">
    <property type="entry name" value="Ankyrin_rpt"/>
</dbReference>
<accession>A0A6A6CLE7</accession>
<proteinExistence type="inferred from homology"/>
<dbReference type="GO" id="GO:0045732">
    <property type="term" value="P:positive regulation of protein catabolic process"/>
    <property type="evidence" value="ECO:0007669"/>
    <property type="project" value="TreeGrafter"/>
</dbReference>
<dbReference type="RefSeq" id="XP_033667917.1">
    <property type="nucleotide sequence ID" value="XM_033806345.1"/>
</dbReference>
<comment type="similarity">
    <text evidence="1">Belongs to the ankyrin SOCS box (ASB) family.</text>
</comment>
<dbReference type="PANTHER" id="PTHR24136">
    <property type="entry name" value="SOWAH (DROSOPHILA) HOMOLOG"/>
    <property type="match status" value="1"/>
</dbReference>
<evidence type="ECO:0000256" key="1">
    <source>
        <dbReference type="ARBA" id="ARBA00005949"/>
    </source>
</evidence>
<dbReference type="PROSITE" id="PS50297">
    <property type="entry name" value="ANK_REP_REGION"/>
    <property type="match status" value="1"/>
</dbReference>
<keyword evidence="3 4" id="KW-0040">ANK repeat</keyword>
<evidence type="ECO:0000313" key="6">
    <source>
        <dbReference type="EMBL" id="KAF2167028.1"/>
    </source>
</evidence>
<evidence type="ECO:0000256" key="3">
    <source>
        <dbReference type="ARBA" id="ARBA00023043"/>
    </source>
</evidence>
<dbReference type="Pfam" id="PF13637">
    <property type="entry name" value="Ank_4"/>
    <property type="match status" value="1"/>
</dbReference>
<feature type="repeat" description="ANK" evidence="4">
    <location>
        <begin position="277"/>
        <end position="309"/>
    </location>
</feature>
<feature type="region of interest" description="Disordered" evidence="5">
    <location>
        <begin position="302"/>
        <end position="339"/>
    </location>
</feature>
<name>A0A6A6CLE7_ZASCE</name>
<dbReference type="SUPFAM" id="SSF48403">
    <property type="entry name" value="Ankyrin repeat"/>
    <property type="match status" value="1"/>
</dbReference>
<reference evidence="6" key="1">
    <citation type="journal article" date="2020" name="Stud. Mycol.">
        <title>101 Dothideomycetes genomes: a test case for predicting lifestyles and emergence of pathogens.</title>
        <authorList>
            <person name="Haridas S."/>
            <person name="Albert R."/>
            <person name="Binder M."/>
            <person name="Bloem J."/>
            <person name="Labutti K."/>
            <person name="Salamov A."/>
            <person name="Andreopoulos B."/>
            <person name="Baker S."/>
            <person name="Barry K."/>
            <person name="Bills G."/>
            <person name="Bluhm B."/>
            <person name="Cannon C."/>
            <person name="Castanera R."/>
            <person name="Culley D."/>
            <person name="Daum C."/>
            <person name="Ezra D."/>
            <person name="Gonzalez J."/>
            <person name="Henrissat B."/>
            <person name="Kuo A."/>
            <person name="Liang C."/>
            <person name="Lipzen A."/>
            <person name="Lutzoni F."/>
            <person name="Magnuson J."/>
            <person name="Mondo S."/>
            <person name="Nolan M."/>
            <person name="Ohm R."/>
            <person name="Pangilinan J."/>
            <person name="Park H.-J."/>
            <person name="Ramirez L."/>
            <person name="Alfaro M."/>
            <person name="Sun H."/>
            <person name="Tritt A."/>
            <person name="Yoshinaga Y."/>
            <person name="Zwiers L.-H."/>
            <person name="Turgeon B."/>
            <person name="Goodwin S."/>
            <person name="Spatafora J."/>
            <person name="Crous P."/>
            <person name="Grigoriev I."/>
        </authorList>
    </citation>
    <scope>NUCLEOTIDE SEQUENCE</scope>
    <source>
        <strain evidence="6">ATCC 36951</strain>
    </source>
</reference>
<dbReference type="SMART" id="SM00248">
    <property type="entry name" value="ANK"/>
    <property type="match status" value="4"/>
</dbReference>
<evidence type="ECO:0000256" key="2">
    <source>
        <dbReference type="ARBA" id="ARBA00022737"/>
    </source>
</evidence>
<dbReference type="PANTHER" id="PTHR24136:SF15">
    <property type="entry name" value="ANK_REP_REGION DOMAIN-CONTAINING PROTEIN"/>
    <property type="match status" value="1"/>
</dbReference>
<keyword evidence="2" id="KW-0677">Repeat</keyword>
<keyword evidence="7" id="KW-1185">Reference proteome</keyword>
<dbReference type="GeneID" id="54559617"/>
<dbReference type="Gene3D" id="1.25.40.20">
    <property type="entry name" value="Ankyrin repeat-containing domain"/>
    <property type="match status" value="1"/>
</dbReference>
<sequence>MAQSQAARSTYIERRESSNELFDVAEGDVDAALPLIEACTSGDDILLRDLLSHPDWAKIMLDTQWCIKSEHRPVKKDVQNDARGVYVGWMENLVRGMNRSAPRGHIDVVKTLLKFGKEHDVEPLDFIRYHSVLRVMYGHHLDIMEVFIEAEPSVVTFHMGHGVQPLDHAVRYCMTDMVALLFRHGATVKHPGHGGYGNKRDGSYMISLLSKAAPARTTRLVELLLEHGAVIPQSGALHAAAGSDRLDTMRLLIQRGADVNEFLPENTLPARNRSLYATWSPMHFAADGKKVDAMKLLEGYGARSDVKDEQGKTPKQLLEERREEERKAEDLKPEEKQNP</sequence>
<feature type="compositionally biased region" description="Basic and acidic residues" evidence="5">
    <location>
        <begin position="304"/>
        <end position="339"/>
    </location>
</feature>
<dbReference type="OrthoDB" id="341259at2759"/>
<gene>
    <name evidence="6" type="ORF">M409DRAFT_22466</name>
</gene>
<evidence type="ECO:0000313" key="7">
    <source>
        <dbReference type="Proteomes" id="UP000799537"/>
    </source>
</evidence>
<organism evidence="6 7">
    <name type="scientific">Zasmidium cellare ATCC 36951</name>
    <dbReference type="NCBI Taxonomy" id="1080233"/>
    <lineage>
        <taxon>Eukaryota</taxon>
        <taxon>Fungi</taxon>
        <taxon>Dikarya</taxon>
        <taxon>Ascomycota</taxon>
        <taxon>Pezizomycotina</taxon>
        <taxon>Dothideomycetes</taxon>
        <taxon>Dothideomycetidae</taxon>
        <taxon>Mycosphaerellales</taxon>
        <taxon>Mycosphaerellaceae</taxon>
        <taxon>Zasmidium</taxon>
    </lineage>
</organism>
<dbReference type="Proteomes" id="UP000799537">
    <property type="component" value="Unassembled WGS sequence"/>
</dbReference>
<dbReference type="InterPro" id="IPR051573">
    <property type="entry name" value="Ankyrin-SOCS_box_domain"/>
</dbReference>
<evidence type="ECO:0000256" key="5">
    <source>
        <dbReference type="SAM" id="MobiDB-lite"/>
    </source>
</evidence>
<dbReference type="AlphaFoldDB" id="A0A6A6CLE7"/>
<dbReference type="PROSITE" id="PS50088">
    <property type="entry name" value="ANK_REPEAT"/>
    <property type="match status" value="2"/>
</dbReference>
<dbReference type="EMBL" id="ML993594">
    <property type="protein sequence ID" value="KAF2167028.1"/>
    <property type="molecule type" value="Genomic_DNA"/>
</dbReference>
<evidence type="ECO:0000256" key="4">
    <source>
        <dbReference type="PROSITE-ProRule" id="PRU00023"/>
    </source>
</evidence>
<protein>
    <submittedName>
        <fullName evidence="6">Uncharacterized protein</fullName>
    </submittedName>
</protein>
<dbReference type="GO" id="GO:0016567">
    <property type="term" value="P:protein ubiquitination"/>
    <property type="evidence" value="ECO:0007669"/>
    <property type="project" value="TreeGrafter"/>
</dbReference>